<accession>A0AAV2CWD1</accession>
<name>A0AAV2CWD1_9ROSI</name>
<keyword evidence="3" id="KW-1185">Reference proteome</keyword>
<dbReference type="EMBL" id="OZ034814">
    <property type="protein sequence ID" value="CAL1360155.1"/>
    <property type="molecule type" value="Genomic_DNA"/>
</dbReference>
<reference evidence="2 3" key="1">
    <citation type="submission" date="2024-04" db="EMBL/GenBank/DDBJ databases">
        <authorList>
            <person name="Fracassetti M."/>
        </authorList>
    </citation>
    <scope>NUCLEOTIDE SEQUENCE [LARGE SCALE GENOMIC DNA]</scope>
</reference>
<evidence type="ECO:0000313" key="2">
    <source>
        <dbReference type="EMBL" id="CAL1360155.1"/>
    </source>
</evidence>
<dbReference type="Pfam" id="PF00078">
    <property type="entry name" value="RVT_1"/>
    <property type="match status" value="1"/>
</dbReference>
<proteinExistence type="predicted"/>
<dbReference type="PROSITE" id="PS50878">
    <property type="entry name" value="RT_POL"/>
    <property type="match status" value="1"/>
</dbReference>
<organism evidence="2 3">
    <name type="scientific">Linum trigynum</name>
    <dbReference type="NCBI Taxonomy" id="586398"/>
    <lineage>
        <taxon>Eukaryota</taxon>
        <taxon>Viridiplantae</taxon>
        <taxon>Streptophyta</taxon>
        <taxon>Embryophyta</taxon>
        <taxon>Tracheophyta</taxon>
        <taxon>Spermatophyta</taxon>
        <taxon>Magnoliopsida</taxon>
        <taxon>eudicotyledons</taxon>
        <taxon>Gunneridae</taxon>
        <taxon>Pentapetalae</taxon>
        <taxon>rosids</taxon>
        <taxon>fabids</taxon>
        <taxon>Malpighiales</taxon>
        <taxon>Linaceae</taxon>
        <taxon>Linum</taxon>
    </lineage>
</organism>
<dbReference type="InterPro" id="IPR000477">
    <property type="entry name" value="RT_dom"/>
</dbReference>
<evidence type="ECO:0000313" key="3">
    <source>
        <dbReference type="Proteomes" id="UP001497516"/>
    </source>
</evidence>
<protein>
    <recommendedName>
        <fullName evidence="1">Reverse transcriptase domain-containing protein</fullName>
    </recommendedName>
</protein>
<sequence>MAQNTNFFHGMANFRRKVNYIWRIRINDTMVEDFDDINQGIIVYYKNMFMESIQSRPFPCNYGTKHLRSSESASLEEPFTEKEIRDCLANYDGSKAPSPDGFSFKFFKKCRGIVRHDILEAFREFHDSGSLPNCATHSFICLVPKKDATEEIKDLRPISLMGSVNKLICKVLSKRLGHVLSSVVSEFQQASVQGKQISEAGLLANELVDSRRTSRKPSLMLKLDIEKAFDNVNWSCLFKVLARLGFGER</sequence>
<dbReference type="PANTHER" id="PTHR19446">
    <property type="entry name" value="REVERSE TRANSCRIPTASES"/>
    <property type="match status" value="1"/>
</dbReference>
<dbReference type="Proteomes" id="UP001497516">
    <property type="component" value="Chromosome 10"/>
</dbReference>
<evidence type="ECO:0000259" key="1">
    <source>
        <dbReference type="PROSITE" id="PS50878"/>
    </source>
</evidence>
<gene>
    <name evidence="2" type="ORF">LTRI10_LOCUS7609</name>
</gene>
<feature type="domain" description="Reverse transcriptase" evidence="1">
    <location>
        <begin position="124"/>
        <end position="249"/>
    </location>
</feature>
<dbReference type="AlphaFoldDB" id="A0AAV2CWD1"/>